<dbReference type="SUPFAM" id="SSF48452">
    <property type="entry name" value="TPR-like"/>
    <property type="match status" value="1"/>
</dbReference>
<dbReference type="Proteomes" id="UP000305471">
    <property type="component" value="Unassembled WGS sequence"/>
</dbReference>
<evidence type="ECO:0000313" key="3">
    <source>
        <dbReference type="Proteomes" id="UP000305471"/>
    </source>
</evidence>
<evidence type="ECO:0000259" key="1">
    <source>
        <dbReference type="Pfam" id="PF12770"/>
    </source>
</evidence>
<protein>
    <submittedName>
        <fullName evidence="2">CHAT domain-containing protein</fullName>
    </submittedName>
</protein>
<dbReference type="RefSeq" id="WP_136782055.1">
    <property type="nucleotide sequence ID" value="NZ_SWCO01000005.1"/>
</dbReference>
<gene>
    <name evidence="2" type="ORF">E5672_09990</name>
</gene>
<name>A0A4U0ZB40_9ALTE</name>
<comment type="caution">
    <text evidence="2">The sequence shown here is derived from an EMBL/GenBank/DDBJ whole genome shotgun (WGS) entry which is preliminary data.</text>
</comment>
<organism evidence="2 3">
    <name type="scientific">Alteromonas portus</name>
    <dbReference type="NCBI Taxonomy" id="2565549"/>
    <lineage>
        <taxon>Bacteria</taxon>
        <taxon>Pseudomonadati</taxon>
        <taxon>Pseudomonadota</taxon>
        <taxon>Gammaproteobacteria</taxon>
        <taxon>Alteromonadales</taxon>
        <taxon>Alteromonadaceae</taxon>
        <taxon>Alteromonas/Salinimonas group</taxon>
        <taxon>Alteromonas</taxon>
    </lineage>
</organism>
<keyword evidence="3" id="KW-1185">Reference proteome</keyword>
<dbReference type="OrthoDB" id="6394519at2"/>
<dbReference type="EMBL" id="SWCO01000005">
    <property type="protein sequence ID" value="TKB03361.1"/>
    <property type="molecule type" value="Genomic_DNA"/>
</dbReference>
<feature type="domain" description="CHAT" evidence="1">
    <location>
        <begin position="657"/>
        <end position="861"/>
    </location>
</feature>
<proteinExistence type="predicted"/>
<dbReference type="InterPro" id="IPR011990">
    <property type="entry name" value="TPR-like_helical_dom_sf"/>
</dbReference>
<dbReference type="InterPro" id="IPR024983">
    <property type="entry name" value="CHAT_dom"/>
</dbReference>
<evidence type="ECO:0000313" key="2">
    <source>
        <dbReference type="EMBL" id="TKB03361.1"/>
    </source>
</evidence>
<dbReference type="AlphaFoldDB" id="A0A4U0ZB40"/>
<sequence length="905" mass="102804">MDMKDKMDFFYYTGLQNDIASHKVKASYQKYNSEGRRLTVNDDKDSLKKALRYFEKALALTTKNEYTKASACHELGVFYFTHFAHLPGAPHANLNKAVSYFSRALESKQRQKFPDKYASSLSQLGATYRRGANEHLWHLSKPESLMKSRQLHEAALKVLDRDIPIFIRLNQLSIVYFNLASTLFDLEDITEACEAQAKAFYCFKDAVEWAKSYSPYLVSGGFMSLKPEQILPITFARLSYFSKSNVHKNLCDAVLELSLTFDLDIFDIMRINPFKDISNPIFEIQQIVHEANRNSTNGNIDKLANKIHSLMLSRQSTETDQESDRLSVLIQQASSGLARILIQKEDYLRAYITLENASGMRFCESASLCWLQAKDPVAQVLLNTHRKLGSAYYGLNELAFISGFEAKDKLHQFLFKSANLLKAQVSPKLSSIDECVFDEKQYASIVEKASRANDPINFLKVRAKLCLDDFKILGEYIDRLDPDYLQARLRTQQITFDDLTDAIHAHPEQVLVKIDIEDHYDDVLIIVAYLQNNEIIAKSYSFNLPKNLINNVAAFVANNKKASTNWDLEFIDWKTILPKHLDKISLFPSFFASHIPWIATGKTGEKLYQLAGEINWLPSLMYLNEQVKYSDEKSLHTSICGGETLFEKLAVGAHSETNITQSMDEVINQLNQSSVFSFYGHCEHKHPERPSLLFKGYVIRDVDMLHNVRGAERVELWACQSGSNIPLHILPSQVNEAFGMDMRMLEYGAKTAIGSLWAVPELVTAHIKAKYDKLVTNGLGASEALLNAQRWWVESGADEELLKITMFGREEYLRTHGCHYANKQAMEALMGPVFAGSAHRANLDTSVLEEAFKHPSAWSGMRFCGLSEQQNVLISRVELSSAEKQEISDLVLNMNLQSGFIKNER</sequence>
<dbReference type="Gene3D" id="1.25.40.10">
    <property type="entry name" value="Tetratricopeptide repeat domain"/>
    <property type="match status" value="1"/>
</dbReference>
<dbReference type="Pfam" id="PF12770">
    <property type="entry name" value="CHAT"/>
    <property type="match status" value="1"/>
</dbReference>
<accession>A0A4U0ZB40</accession>
<reference evidence="2 3" key="1">
    <citation type="submission" date="2019-04" db="EMBL/GenBank/DDBJ databases">
        <title>Alteromonas portus sp. nov., an alginate lyase-excreting marine bacterium.</title>
        <authorList>
            <person name="Huang H."/>
            <person name="Mo K."/>
            <person name="Bao S."/>
        </authorList>
    </citation>
    <scope>NUCLEOTIDE SEQUENCE [LARGE SCALE GENOMIC DNA]</scope>
    <source>
        <strain evidence="2 3">HB161718</strain>
    </source>
</reference>